<gene>
    <name evidence="1" type="ORF">DENIS_4003</name>
</gene>
<protein>
    <recommendedName>
        <fullName evidence="3">Methionine synthase</fullName>
    </recommendedName>
</protein>
<dbReference type="SUPFAM" id="SSF51726">
    <property type="entry name" value="UROD/MetE-like"/>
    <property type="match status" value="1"/>
</dbReference>
<evidence type="ECO:0008006" key="3">
    <source>
        <dbReference type="Google" id="ProtNLM"/>
    </source>
</evidence>
<comment type="caution">
    <text evidence="1">The sequence shown here is derived from an EMBL/GenBank/DDBJ whole genome shotgun (WGS) entry which is preliminary data.</text>
</comment>
<proteinExistence type="predicted"/>
<keyword evidence="2" id="KW-1185">Reference proteome</keyword>
<accession>A0A401G1C3</accession>
<reference evidence="2" key="2">
    <citation type="submission" date="2019-01" db="EMBL/GenBank/DDBJ databases">
        <title>Genome sequence of Desulfonema ishimotonii strain Tokyo 01.</title>
        <authorList>
            <person name="Fukui M."/>
        </authorList>
    </citation>
    <scope>NUCLEOTIDE SEQUENCE [LARGE SCALE GENOMIC DNA]</scope>
    <source>
        <strain evidence="2">Tokyo 01</strain>
    </source>
</reference>
<organism evidence="1 2">
    <name type="scientific">Desulfonema ishimotonii</name>
    <dbReference type="NCBI Taxonomy" id="45657"/>
    <lineage>
        <taxon>Bacteria</taxon>
        <taxon>Pseudomonadati</taxon>
        <taxon>Thermodesulfobacteriota</taxon>
        <taxon>Desulfobacteria</taxon>
        <taxon>Desulfobacterales</taxon>
        <taxon>Desulfococcaceae</taxon>
        <taxon>Desulfonema</taxon>
    </lineage>
</organism>
<dbReference type="AlphaFoldDB" id="A0A401G1C3"/>
<name>A0A401G1C3_9BACT</name>
<dbReference type="OrthoDB" id="144815at2"/>
<evidence type="ECO:0000313" key="1">
    <source>
        <dbReference type="EMBL" id="GBC63014.1"/>
    </source>
</evidence>
<evidence type="ECO:0000313" key="2">
    <source>
        <dbReference type="Proteomes" id="UP000288096"/>
    </source>
</evidence>
<sequence length="357" mass="39591">MLTSQFRPEGLPLLIGSLPVRDHEEAARLVFDHTPEIPLWVQLPAYPEEGMIAQFMPGLPGLTAEGDKSFIHTEREGFDEALVAFYEEYMAVLEGGTDIDNSRFALTPDMARGFFTFMDYIRAAASEPVALKGQITGPVTFTTAVKEQQGRAIFYDEQLRDAAVKLLALKARWQVRQLARFNRPVIIFLDEPALAGFGSSEFISISKAEVTACLNEVIEAVHAEGGLTGIHVCANTEWDLIIDTDVDIVNFDAYSYFDKFILYPDPIRKFLEAGRLIAWGIVPTGNAEDIDRETPESLVAMWEEQAAQIGTLGVDRATLLAQSFITPSCGTGSLSPEHATRVLWLTRTVSDRIRNKS</sequence>
<dbReference type="Proteomes" id="UP000288096">
    <property type="component" value="Unassembled WGS sequence"/>
</dbReference>
<dbReference type="EMBL" id="BEXT01000001">
    <property type="protein sequence ID" value="GBC63014.1"/>
    <property type="molecule type" value="Genomic_DNA"/>
</dbReference>
<reference evidence="2" key="1">
    <citation type="submission" date="2017-11" db="EMBL/GenBank/DDBJ databases">
        <authorList>
            <person name="Watanabe M."/>
            <person name="Kojima H."/>
        </authorList>
    </citation>
    <scope>NUCLEOTIDE SEQUENCE [LARGE SCALE GENOMIC DNA]</scope>
    <source>
        <strain evidence="2">Tokyo 01</strain>
    </source>
</reference>
<dbReference type="InterPro" id="IPR038071">
    <property type="entry name" value="UROD/MetE-like_sf"/>
</dbReference>
<dbReference type="Gene3D" id="3.20.20.210">
    <property type="match status" value="1"/>
</dbReference>